<dbReference type="Pfam" id="PF09640">
    <property type="entry name" value="DUF2027"/>
    <property type="match status" value="1"/>
</dbReference>
<dbReference type="Proteomes" id="UP000886047">
    <property type="component" value="Unassembled WGS sequence"/>
</dbReference>
<dbReference type="InterPro" id="IPR036063">
    <property type="entry name" value="Smr_dom_sf"/>
</dbReference>
<proteinExistence type="predicted"/>
<protein>
    <submittedName>
        <fullName evidence="2">DUF2027 domain-containing protein</fullName>
    </submittedName>
</protein>
<dbReference type="AlphaFoldDB" id="A0A831PK48"/>
<dbReference type="InterPro" id="IPR002625">
    <property type="entry name" value="Smr_dom"/>
</dbReference>
<dbReference type="SUPFAM" id="SSF158949">
    <property type="entry name" value="Smr-associated domain-like"/>
    <property type="match status" value="1"/>
</dbReference>
<name>A0A831PK48_9BACT</name>
<evidence type="ECO:0000313" key="2">
    <source>
        <dbReference type="EMBL" id="HDR52489.1"/>
    </source>
</evidence>
<sequence>MIKVGDRVKFLNDVGGGKVTRYVGKNMVNVENEDGFEVPYPVSMLINVDDPALNKKDNVVEKEMVKEREELPEEVIETTGEIIPGKNAPDFYFCIVPADAKNPLAGDIDLFLMNDSNFTVLYHYAHYINGEYKTVKHGTVHPNTEEELETIGLNDLSDLPEYFFNLIYFRKDDKSWYPAISKKFKLNPVKFYKEKSFHSNAFFEENAMIFQISENVLNTELDKLTEDDFRKVVKAKEKKAPESKPVKKQHLDTLEVDLHIHELVDNANGLSNKEILDIQVEKVEREMRSAIESRAKRVVFIHGVGQGVLKQEMAKLLKSKFPKYVYQDASFKEYGYGATMVMIRRK</sequence>
<organism evidence="2">
    <name type="scientific">Mariniphaga anaerophila</name>
    <dbReference type="NCBI Taxonomy" id="1484053"/>
    <lineage>
        <taxon>Bacteria</taxon>
        <taxon>Pseudomonadati</taxon>
        <taxon>Bacteroidota</taxon>
        <taxon>Bacteroidia</taxon>
        <taxon>Marinilabiliales</taxon>
        <taxon>Prolixibacteraceae</taxon>
        <taxon>Mariniphaga</taxon>
    </lineage>
</organism>
<dbReference type="Pfam" id="PF01713">
    <property type="entry name" value="Smr"/>
    <property type="match status" value="1"/>
</dbReference>
<comment type="caution">
    <text evidence="2">The sequence shown here is derived from an EMBL/GenBank/DDBJ whole genome shotgun (WGS) entry which is preliminary data.</text>
</comment>
<reference evidence="2" key="1">
    <citation type="journal article" date="2020" name="mSystems">
        <title>Genome- and Community-Level Interaction Insights into Carbon Utilization and Element Cycling Functions of Hydrothermarchaeota in Hydrothermal Sediment.</title>
        <authorList>
            <person name="Zhou Z."/>
            <person name="Liu Y."/>
            <person name="Xu W."/>
            <person name="Pan J."/>
            <person name="Luo Z.H."/>
            <person name="Li M."/>
        </authorList>
    </citation>
    <scope>NUCLEOTIDE SEQUENCE [LARGE SCALE GENOMIC DNA]</scope>
    <source>
        <strain evidence="2">SpSt-1217</strain>
    </source>
</reference>
<accession>A0A831PK48</accession>
<feature type="domain" description="Smr" evidence="1">
    <location>
        <begin position="280"/>
        <end position="344"/>
    </location>
</feature>
<evidence type="ECO:0000259" key="1">
    <source>
        <dbReference type="PROSITE" id="PS50828"/>
    </source>
</evidence>
<dbReference type="Gene3D" id="3.30.1370.110">
    <property type="match status" value="1"/>
</dbReference>
<dbReference type="InterPro" id="IPR036781">
    <property type="entry name" value="Smr_assoc-like_sf"/>
</dbReference>
<dbReference type="EMBL" id="DSDK01000716">
    <property type="protein sequence ID" value="HDR52489.1"/>
    <property type="molecule type" value="Genomic_DNA"/>
</dbReference>
<gene>
    <name evidence="2" type="ORF">ENN90_12870</name>
</gene>
<dbReference type="InterPro" id="IPR018598">
    <property type="entry name" value="DUF2027"/>
</dbReference>
<dbReference type="Gene3D" id="2.60.40.1600">
    <property type="entry name" value="Smr-associated-like"/>
    <property type="match status" value="1"/>
</dbReference>
<dbReference type="PROSITE" id="PS50828">
    <property type="entry name" value="SMR"/>
    <property type="match status" value="1"/>
</dbReference>